<dbReference type="PROSITE" id="PS00108">
    <property type="entry name" value="PROTEIN_KINASE_ST"/>
    <property type="match status" value="1"/>
</dbReference>
<keyword evidence="3" id="KW-0808">Transferase</keyword>
<dbReference type="GO" id="GO:0005524">
    <property type="term" value="F:ATP binding"/>
    <property type="evidence" value="ECO:0007669"/>
    <property type="project" value="UniProtKB-KW"/>
</dbReference>
<dbReference type="GO" id="GO:0080090">
    <property type="term" value="P:regulation of primary metabolic process"/>
    <property type="evidence" value="ECO:0007669"/>
    <property type="project" value="UniProtKB-ARBA"/>
</dbReference>
<dbReference type="PANTHER" id="PTHR43289">
    <property type="entry name" value="MITOGEN-ACTIVATED PROTEIN KINASE KINASE KINASE 20-RELATED"/>
    <property type="match status" value="1"/>
</dbReference>
<dbReference type="CDD" id="cd14014">
    <property type="entry name" value="STKc_PknB_like"/>
    <property type="match status" value="1"/>
</dbReference>
<evidence type="ECO:0000256" key="4">
    <source>
        <dbReference type="ARBA" id="ARBA00022741"/>
    </source>
</evidence>
<keyword evidence="10" id="KW-1185">Reference proteome</keyword>
<evidence type="ECO:0000259" key="8">
    <source>
        <dbReference type="PROSITE" id="PS50011"/>
    </source>
</evidence>
<keyword evidence="2 9" id="KW-0723">Serine/threonine-protein kinase</keyword>
<dbReference type="InterPro" id="IPR000719">
    <property type="entry name" value="Prot_kinase_dom"/>
</dbReference>
<evidence type="ECO:0000256" key="2">
    <source>
        <dbReference type="ARBA" id="ARBA00022527"/>
    </source>
</evidence>
<sequence>MEIAEIAGYRVIRQLGAGGMGQVFLVQHPRLPRRDALKLLDAGVSRSDDFKARFQREADLLAQLSHPNIVTLHDRGEFEDRLWITMEYIEGTDASELLRADGPLDPDLAVQLVSAASAALDYAWRKQRVTHRDVKPANMLIGIDESDGGPPQIESVKLADFGIAKAAGESTSLTSTGMTIGTMQYISPEAIEGEVVDNRSDIYSLGCTAFHLHAGQPPFTGTSIASTMSAHLTKAVPSISAINPRLPKAMDAVFELVLAKNPDDRYQSCAEFVAALQAAAGGGVRYPASAQTLAAATLPHSGAVEPDAPTLMRKGEAKAASRPKSRTVPIIVASVAALALAGTVLGVYATRGGNDEPAAPAVSTTLTTTTVPVTTSSVAPPPPLVTTTAETSTSVPTEMRTEATTTAAAATAPYEGMPCTAAEYGNVSADGTLVCSALTGAWRDLTHQRRPAVQLGTVCTEPGARARVAQTDGIATCTAGPNGDLVWSW</sequence>
<dbReference type="InterPro" id="IPR011009">
    <property type="entry name" value="Kinase-like_dom_sf"/>
</dbReference>
<dbReference type="PROSITE" id="PS50011">
    <property type="entry name" value="PROTEIN_KINASE_DOM"/>
    <property type="match status" value="1"/>
</dbReference>
<dbReference type="STRING" id="75922.BST47_02550"/>
<evidence type="ECO:0000256" key="6">
    <source>
        <dbReference type="ARBA" id="ARBA00022840"/>
    </source>
</evidence>
<dbReference type="Pfam" id="PF00069">
    <property type="entry name" value="Pkinase"/>
    <property type="match status" value="1"/>
</dbReference>
<dbReference type="EMBL" id="MVIM01000001">
    <property type="protein sequence ID" value="ORB68787.1"/>
    <property type="molecule type" value="Genomic_DNA"/>
</dbReference>
<dbReference type="AlphaFoldDB" id="A0A1X0K2W7"/>
<name>A0A1X0K2W7_9MYCO</name>
<proteinExistence type="predicted"/>
<dbReference type="Gene3D" id="3.30.200.20">
    <property type="entry name" value="Phosphorylase Kinase, domain 1"/>
    <property type="match status" value="1"/>
</dbReference>
<keyword evidence="4" id="KW-0547">Nucleotide-binding</keyword>
<dbReference type="GO" id="GO:0004674">
    <property type="term" value="F:protein serine/threonine kinase activity"/>
    <property type="evidence" value="ECO:0007669"/>
    <property type="project" value="UniProtKB-KW"/>
</dbReference>
<evidence type="ECO:0000313" key="10">
    <source>
        <dbReference type="Proteomes" id="UP000192411"/>
    </source>
</evidence>
<evidence type="ECO:0000256" key="1">
    <source>
        <dbReference type="ARBA" id="ARBA00012513"/>
    </source>
</evidence>
<dbReference type="Proteomes" id="UP000192411">
    <property type="component" value="Unassembled WGS sequence"/>
</dbReference>
<feature type="domain" description="Protein kinase" evidence="8">
    <location>
        <begin position="9"/>
        <end position="280"/>
    </location>
</feature>
<dbReference type="OrthoDB" id="5622056at2"/>
<reference evidence="9 10" key="1">
    <citation type="submission" date="2017-02" db="EMBL/GenBank/DDBJ databases">
        <title>The new phylogeny of genus Mycobacterium.</title>
        <authorList>
            <person name="Tortoli E."/>
            <person name="Trovato A."/>
            <person name="Cirillo D.M."/>
        </authorList>
    </citation>
    <scope>NUCLEOTIDE SEQUENCE [LARGE SCALE GENOMIC DNA]</scope>
    <source>
        <strain evidence="9 10">DSM 44338</strain>
    </source>
</reference>
<dbReference type="SMART" id="SM00220">
    <property type="entry name" value="S_TKc"/>
    <property type="match status" value="1"/>
</dbReference>
<dbReference type="EC" id="2.7.11.1" evidence="1"/>
<evidence type="ECO:0000256" key="3">
    <source>
        <dbReference type="ARBA" id="ARBA00022679"/>
    </source>
</evidence>
<accession>A0A1X0K2W7</accession>
<dbReference type="SUPFAM" id="SSF56112">
    <property type="entry name" value="Protein kinase-like (PK-like)"/>
    <property type="match status" value="1"/>
</dbReference>
<dbReference type="Gene3D" id="1.10.510.10">
    <property type="entry name" value="Transferase(Phosphotransferase) domain 1"/>
    <property type="match status" value="1"/>
</dbReference>
<evidence type="ECO:0000256" key="7">
    <source>
        <dbReference type="SAM" id="MobiDB-lite"/>
    </source>
</evidence>
<feature type="compositionally biased region" description="Low complexity" evidence="7">
    <location>
        <begin position="385"/>
        <end position="398"/>
    </location>
</feature>
<dbReference type="PANTHER" id="PTHR43289:SF6">
    <property type="entry name" value="SERINE_THREONINE-PROTEIN KINASE NEKL-3"/>
    <property type="match status" value="1"/>
</dbReference>
<feature type="region of interest" description="Disordered" evidence="7">
    <location>
        <begin position="372"/>
        <end position="398"/>
    </location>
</feature>
<comment type="caution">
    <text evidence="9">The sequence shown here is derived from an EMBL/GenBank/DDBJ whole genome shotgun (WGS) entry which is preliminary data.</text>
</comment>
<dbReference type="RefSeq" id="WP_083123601.1">
    <property type="nucleotide sequence ID" value="NZ_MVIM01000001.1"/>
</dbReference>
<protein>
    <recommendedName>
        <fullName evidence="1">non-specific serine/threonine protein kinase</fullName>
        <ecNumber evidence="1">2.7.11.1</ecNumber>
    </recommendedName>
</protein>
<evidence type="ECO:0000256" key="5">
    <source>
        <dbReference type="ARBA" id="ARBA00022777"/>
    </source>
</evidence>
<keyword evidence="6" id="KW-0067">ATP-binding</keyword>
<dbReference type="InterPro" id="IPR008271">
    <property type="entry name" value="Ser/Thr_kinase_AS"/>
</dbReference>
<organism evidence="9 10">
    <name type="scientific">Mycolicibacterium tusciae</name>
    <dbReference type="NCBI Taxonomy" id="75922"/>
    <lineage>
        <taxon>Bacteria</taxon>
        <taxon>Bacillati</taxon>
        <taxon>Actinomycetota</taxon>
        <taxon>Actinomycetes</taxon>
        <taxon>Mycobacteriales</taxon>
        <taxon>Mycobacteriaceae</taxon>
        <taxon>Mycolicibacterium</taxon>
    </lineage>
</organism>
<evidence type="ECO:0000313" key="9">
    <source>
        <dbReference type="EMBL" id="ORB68787.1"/>
    </source>
</evidence>
<gene>
    <name evidence="9" type="ORF">BST47_02550</name>
</gene>
<keyword evidence="5 9" id="KW-0418">Kinase</keyword>